<proteinExistence type="predicted"/>
<sequence>MQLNFEKNIGFRFLDNQYKELPAIYNIGWERRIPEDKYNHDCRLRKEPQLIFQYTVSGEGRLEVHGKVHKLKPGQGFLIMAPGPYRYWQEPSQKFWEFKFITLSLGLTSLWSSIIKQNGHIINFGNFKNQNDVLTYWEYIYGLACSDAIKNVYTSSSLAYCFLMELQRWVDRAPEERALSRPIRDCMTFIQKNFHKSIGLREMTLASGVSKYHLIRLFKENLGESPVQYLIKLRIKKAVQLIIDTSDSMENIAIQCGFSSGNYFAKVFKKWMKVSPSDFRQDALVDRIGYMYIT</sequence>
<keyword evidence="2" id="KW-0238">DNA-binding</keyword>
<dbReference type="InterPro" id="IPR037923">
    <property type="entry name" value="HTH-like"/>
</dbReference>
<dbReference type="SMART" id="SM00342">
    <property type="entry name" value="HTH_ARAC"/>
    <property type="match status" value="1"/>
</dbReference>
<dbReference type="SUPFAM" id="SSF46689">
    <property type="entry name" value="Homeodomain-like"/>
    <property type="match status" value="2"/>
</dbReference>
<dbReference type="PANTHER" id="PTHR43280">
    <property type="entry name" value="ARAC-FAMILY TRANSCRIPTIONAL REGULATOR"/>
    <property type="match status" value="1"/>
</dbReference>
<feature type="domain" description="HTH araC/xylS-type" evidence="4">
    <location>
        <begin position="184"/>
        <end position="282"/>
    </location>
</feature>
<dbReference type="InterPro" id="IPR018062">
    <property type="entry name" value="HTH_AraC-typ_CS"/>
</dbReference>
<dbReference type="RefSeq" id="WP_390354475.1">
    <property type="nucleotide sequence ID" value="NZ_JBHUIZ010000005.1"/>
</dbReference>
<dbReference type="InterPro" id="IPR020449">
    <property type="entry name" value="Tscrpt_reg_AraC-type_HTH"/>
</dbReference>
<dbReference type="PROSITE" id="PS01124">
    <property type="entry name" value="HTH_ARAC_FAMILY_2"/>
    <property type="match status" value="1"/>
</dbReference>
<accession>A0ABU5C5T8</accession>
<dbReference type="PRINTS" id="PR00032">
    <property type="entry name" value="HTHARAC"/>
</dbReference>
<organism evidence="5 6">
    <name type="scientific">Tigheibacillus halophilus</name>
    <dbReference type="NCBI Taxonomy" id="361280"/>
    <lineage>
        <taxon>Bacteria</taxon>
        <taxon>Bacillati</taxon>
        <taxon>Bacillota</taxon>
        <taxon>Bacilli</taxon>
        <taxon>Bacillales</taxon>
        <taxon>Bacillaceae</taxon>
        <taxon>Tigheibacillus</taxon>
    </lineage>
</organism>
<evidence type="ECO:0000256" key="3">
    <source>
        <dbReference type="ARBA" id="ARBA00023163"/>
    </source>
</evidence>
<dbReference type="InterPro" id="IPR018060">
    <property type="entry name" value="HTH_AraC"/>
</dbReference>
<dbReference type="SUPFAM" id="SSF51215">
    <property type="entry name" value="Regulatory protein AraC"/>
    <property type="match status" value="1"/>
</dbReference>
<evidence type="ECO:0000313" key="5">
    <source>
        <dbReference type="EMBL" id="MDY0394560.1"/>
    </source>
</evidence>
<dbReference type="InterPro" id="IPR003313">
    <property type="entry name" value="AraC-bd"/>
</dbReference>
<protein>
    <submittedName>
        <fullName evidence="5">AraC family transcriptional regulator</fullName>
    </submittedName>
</protein>
<dbReference type="Proteomes" id="UP001281447">
    <property type="component" value="Unassembled WGS sequence"/>
</dbReference>
<evidence type="ECO:0000256" key="1">
    <source>
        <dbReference type="ARBA" id="ARBA00023015"/>
    </source>
</evidence>
<gene>
    <name evidence="5" type="ORF">RWE15_09045</name>
</gene>
<evidence type="ECO:0000256" key="2">
    <source>
        <dbReference type="ARBA" id="ARBA00023125"/>
    </source>
</evidence>
<comment type="caution">
    <text evidence="5">The sequence shown here is derived from an EMBL/GenBank/DDBJ whole genome shotgun (WGS) entry which is preliminary data.</text>
</comment>
<evidence type="ECO:0000313" key="6">
    <source>
        <dbReference type="Proteomes" id="UP001281447"/>
    </source>
</evidence>
<dbReference type="EMBL" id="JAWDIP010000003">
    <property type="protein sequence ID" value="MDY0394560.1"/>
    <property type="molecule type" value="Genomic_DNA"/>
</dbReference>
<dbReference type="InterPro" id="IPR009057">
    <property type="entry name" value="Homeodomain-like_sf"/>
</dbReference>
<dbReference type="Pfam" id="PF02311">
    <property type="entry name" value="AraC_binding"/>
    <property type="match status" value="1"/>
</dbReference>
<evidence type="ECO:0000259" key="4">
    <source>
        <dbReference type="PROSITE" id="PS01124"/>
    </source>
</evidence>
<dbReference type="Pfam" id="PF12833">
    <property type="entry name" value="HTH_18"/>
    <property type="match status" value="1"/>
</dbReference>
<name>A0ABU5C5T8_9BACI</name>
<dbReference type="PROSITE" id="PS00041">
    <property type="entry name" value="HTH_ARAC_FAMILY_1"/>
    <property type="match status" value="1"/>
</dbReference>
<dbReference type="Gene3D" id="1.10.10.60">
    <property type="entry name" value="Homeodomain-like"/>
    <property type="match status" value="2"/>
</dbReference>
<keyword evidence="6" id="KW-1185">Reference proteome</keyword>
<dbReference type="PANTHER" id="PTHR43280:SF2">
    <property type="entry name" value="HTH-TYPE TRANSCRIPTIONAL REGULATOR EXSA"/>
    <property type="match status" value="1"/>
</dbReference>
<keyword evidence="1" id="KW-0805">Transcription regulation</keyword>
<keyword evidence="3" id="KW-0804">Transcription</keyword>
<reference evidence="5 6" key="1">
    <citation type="submission" date="2023-10" db="EMBL/GenBank/DDBJ databases">
        <title>Virgibacillus halophilus 5B73C genome.</title>
        <authorList>
            <person name="Miliotis G."/>
            <person name="Sengupta P."/>
            <person name="Hameed A."/>
            <person name="Chuvochina M."/>
            <person name="Mcdonagh F."/>
            <person name="Simpson A.C."/>
            <person name="Singh N.K."/>
            <person name="Rekha P.D."/>
            <person name="Raman K."/>
            <person name="Hugenholtz P."/>
            <person name="Venkateswaran K."/>
        </authorList>
    </citation>
    <scope>NUCLEOTIDE SEQUENCE [LARGE SCALE GENOMIC DNA]</scope>
    <source>
        <strain evidence="5 6">5B73C</strain>
    </source>
</reference>